<dbReference type="InterPro" id="IPR036890">
    <property type="entry name" value="HATPase_C_sf"/>
</dbReference>
<protein>
    <submittedName>
        <fullName evidence="3">Anti-sigma factor</fullName>
    </submittedName>
</protein>
<organism evidence="3 4">
    <name type="scientific">Parafrankia soli</name>
    <dbReference type="NCBI Taxonomy" id="2599596"/>
    <lineage>
        <taxon>Bacteria</taxon>
        <taxon>Bacillati</taxon>
        <taxon>Actinomycetota</taxon>
        <taxon>Actinomycetes</taxon>
        <taxon>Frankiales</taxon>
        <taxon>Frankiaceae</taxon>
        <taxon>Parafrankia</taxon>
    </lineage>
</organism>
<dbReference type="SUPFAM" id="SSF55874">
    <property type="entry name" value="ATPase domain of HSP90 chaperone/DNA topoisomerase II/histidine kinase"/>
    <property type="match status" value="1"/>
</dbReference>
<comment type="caution">
    <text evidence="3">The sequence shown here is derived from an EMBL/GenBank/DDBJ whole genome shotgun (WGS) entry which is preliminary data.</text>
</comment>
<gene>
    <name evidence="3" type="ORF">BBK14_24205</name>
</gene>
<dbReference type="RefSeq" id="WP_071065829.1">
    <property type="nucleotide sequence ID" value="NZ_MAXA01000240.1"/>
</dbReference>
<dbReference type="InterPro" id="IPR050267">
    <property type="entry name" value="Anti-sigma-factor_SerPK"/>
</dbReference>
<evidence type="ECO:0000259" key="2">
    <source>
        <dbReference type="Pfam" id="PF13581"/>
    </source>
</evidence>
<dbReference type="CDD" id="cd16936">
    <property type="entry name" value="HATPase_RsbW-like"/>
    <property type="match status" value="1"/>
</dbReference>
<keyword evidence="1" id="KW-0418">Kinase</keyword>
<proteinExistence type="predicted"/>
<dbReference type="Gene3D" id="3.30.565.10">
    <property type="entry name" value="Histidine kinase-like ATPase, C-terminal domain"/>
    <property type="match status" value="1"/>
</dbReference>
<dbReference type="GO" id="GO:0004674">
    <property type="term" value="F:protein serine/threonine kinase activity"/>
    <property type="evidence" value="ECO:0007669"/>
    <property type="project" value="UniProtKB-KW"/>
</dbReference>
<keyword evidence="4" id="KW-1185">Reference proteome</keyword>
<dbReference type="PANTHER" id="PTHR35526">
    <property type="entry name" value="ANTI-SIGMA-F FACTOR RSBW-RELATED"/>
    <property type="match status" value="1"/>
</dbReference>
<dbReference type="OrthoDB" id="3527613at2"/>
<dbReference type="Pfam" id="PF13581">
    <property type="entry name" value="HATPase_c_2"/>
    <property type="match status" value="1"/>
</dbReference>
<keyword evidence="1" id="KW-0808">Transferase</keyword>
<dbReference type="InterPro" id="IPR003594">
    <property type="entry name" value="HATPase_dom"/>
</dbReference>
<sequence>MAEALTAGFDLPADPRAAGQARGLVADLLVSWGCGNAAEVARLLVSEVVTNAVRYVGAREVLRVSIECRGEQVRVAVSDGSSLRPVLKAAQDDDESGRGMQLVAALASRWGVVDDPPSTGPGKQVWFELPAVREAATIGCVLR</sequence>
<accession>A0A1S1PPR0</accession>
<feature type="domain" description="Histidine kinase/HSP90-like ATPase" evidence="2">
    <location>
        <begin position="11"/>
        <end position="112"/>
    </location>
</feature>
<evidence type="ECO:0000256" key="1">
    <source>
        <dbReference type="ARBA" id="ARBA00022527"/>
    </source>
</evidence>
<name>A0A1S1PPR0_9ACTN</name>
<dbReference type="EMBL" id="MAXA01000240">
    <property type="protein sequence ID" value="OHV23231.1"/>
    <property type="molecule type" value="Genomic_DNA"/>
</dbReference>
<evidence type="ECO:0000313" key="4">
    <source>
        <dbReference type="Proteomes" id="UP000179769"/>
    </source>
</evidence>
<keyword evidence="1" id="KW-0723">Serine/threonine-protein kinase</keyword>
<dbReference type="PANTHER" id="PTHR35526:SF3">
    <property type="entry name" value="ANTI-SIGMA-F FACTOR RSBW"/>
    <property type="match status" value="1"/>
</dbReference>
<dbReference type="AlphaFoldDB" id="A0A1S1PPR0"/>
<evidence type="ECO:0000313" key="3">
    <source>
        <dbReference type="EMBL" id="OHV23231.1"/>
    </source>
</evidence>
<reference evidence="4" key="1">
    <citation type="submission" date="2016-07" db="EMBL/GenBank/DDBJ databases">
        <title>Frankia sp. NRRL B-16219 Genome sequencing.</title>
        <authorList>
            <person name="Ghodhbane-Gtari F."/>
            <person name="Swanson E."/>
            <person name="Gueddou A."/>
            <person name="Louati M."/>
            <person name="Nouioui I."/>
            <person name="Hezbri K."/>
            <person name="Abebe-Akele F."/>
            <person name="Simpson S."/>
            <person name="Morris K."/>
            <person name="Thomas K."/>
            <person name="Gtari M."/>
            <person name="Tisa L.S."/>
        </authorList>
    </citation>
    <scope>NUCLEOTIDE SEQUENCE [LARGE SCALE GENOMIC DNA]</scope>
    <source>
        <strain evidence="4">NRRL B-16219</strain>
    </source>
</reference>
<dbReference type="Proteomes" id="UP000179769">
    <property type="component" value="Unassembled WGS sequence"/>
</dbReference>